<dbReference type="Proteomes" id="UP000887013">
    <property type="component" value="Unassembled WGS sequence"/>
</dbReference>
<proteinExistence type="predicted"/>
<name>A0A8X6JX16_NEPPI</name>
<evidence type="ECO:0000313" key="1">
    <source>
        <dbReference type="EMBL" id="GFS42065.1"/>
    </source>
</evidence>
<dbReference type="AlphaFoldDB" id="A0A8X6JX16"/>
<reference evidence="1" key="1">
    <citation type="submission" date="2020-08" db="EMBL/GenBank/DDBJ databases">
        <title>Multicomponent nature underlies the extraordinary mechanical properties of spider dragline silk.</title>
        <authorList>
            <person name="Kono N."/>
            <person name="Nakamura H."/>
            <person name="Mori M."/>
            <person name="Yoshida Y."/>
            <person name="Ohtoshi R."/>
            <person name="Malay A.D."/>
            <person name="Moran D.A.P."/>
            <person name="Tomita M."/>
            <person name="Numata K."/>
            <person name="Arakawa K."/>
        </authorList>
    </citation>
    <scope>NUCLEOTIDE SEQUENCE</scope>
</reference>
<keyword evidence="2" id="KW-1185">Reference proteome</keyword>
<comment type="caution">
    <text evidence="1">The sequence shown here is derived from an EMBL/GenBank/DDBJ whole genome shotgun (WGS) entry which is preliminary data.</text>
</comment>
<sequence>MFEAYARCAAQARQYQQRGIASAILVRMAAYIVFYKACQLRFAGGGSASYKCTNGYRARRRAALLVAAKRAAAVLAQPTRHAAAAAAGVGGVRCRTARGTHGCALRQQRAILPAKFLRAGGSAAGMARQARTAKANEHFCNELCNGRITFSSNEKY</sequence>
<organism evidence="1 2">
    <name type="scientific">Nephila pilipes</name>
    <name type="common">Giant wood spider</name>
    <name type="synonym">Nephila maculata</name>
    <dbReference type="NCBI Taxonomy" id="299642"/>
    <lineage>
        <taxon>Eukaryota</taxon>
        <taxon>Metazoa</taxon>
        <taxon>Ecdysozoa</taxon>
        <taxon>Arthropoda</taxon>
        <taxon>Chelicerata</taxon>
        <taxon>Arachnida</taxon>
        <taxon>Araneae</taxon>
        <taxon>Araneomorphae</taxon>
        <taxon>Entelegynae</taxon>
        <taxon>Araneoidea</taxon>
        <taxon>Nephilidae</taxon>
        <taxon>Nephila</taxon>
    </lineage>
</organism>
<gene>
    <name evidence="1" type="ORF">NPIL_381041</name>
</gene>
<accession>A0A8X6JX16</accession>
<evidence type="ECO:0000313" key="2">
    <source>
        <dbReference type="Proteomes" id="UP000887013"/>
    </source>
</evidence>
<protein>
    <submittedName>
        <fullName evidence="1">Uncharacterized protein</fullName>
    </submittedName>
</protein>
<dbReference type="EMBL" id="BMAW01043970">
    <property type="protein sequence ID" value="GFS42065.1"/>
    <property type="molecule type" value="Genomic_DNA"/>
</dbReference>